<accession>A0AC35TGY2</accession>
<dbReference type="WBParaSite" id="RSKR_0000043775.1">
    <property type="protein sequence ID" value="RSKR_0000043775.1"/>
    <property type="gene ID" value="RSKR_0000043775"/>
</dbReference>
<evidence type="ECO:0000313" key="2">
    <source>
        <dbReference type="WBParaSite" id="RSKR_0000043775.1"/>
    </source>
</evidence>
<proteinExistence type="predicted"/>
<reference evidence="2" key="1">
    <citation type="submission" date="2016-11" db="UniProtKB">
        <authorList>
            <consortium name="WormBaseParasite"/>
        </authorList>
    </citation>
    <scope>IDENTIFICATION</scope>
    <source>
        <strain evidence="2">KR3021</strain>
    </source>
</reference>
<sequence length="78" mass="8349">MKFISALFLAVLAITLGEGKVYNGGSNNVEIVAAMSTKSSCVDTLPGDDCQHFSPLCESPNYKPLLEKECPRTCGFCS</sequence>
<dbReference type="Proteomes" id="UP000095286">
    <property type="component" value="Unplaced"/>
</dbReference>
<organism evidence="1 2">
    <name type="scientific">Rhabditophanes sp. KR3021</name>
    <dbReference type="NCBI Taxonomy" id="114890"/>
    <lineage>
        <taxon>Eukaryota</taxon>
        <taxon>Metazoa</taxon>
        <taxon>Ecdysozoa</taxon>
        <taxon>Nematoda</taxon>
        <taxon>Chromadorea</taxon>
        <taxon>Rhabditida</taxon>
        <taxon>Tylenchina</taxon>
        <taxon>Panagrolaimomorpha</taxon>
        <taxon>Strongyloidoidea</taxon>
        <taxon>Alloionematidae</taxon>
        <taxon>Rhabditophanes</taxon>
    </lineage>
</organism>
<protein>
    <submittedName>
        <fullName evidence="2">ShKT domain-containing protein</fullName>
    </submittedName>
</protein>
<name>A0AC35TGY2_9BILA</name>
<evidence type="ECO:0000313" key="1">
    <source>
        <dbReference type="Proteomes" id="UP000095286"/>
    </source>
</evidence>